<comment type="caution">
    <text evidence="2">The sequence shown here is derived from an EMBL/GenBank/DDBJ whole genome shotgun (WGS) entry which is preliminary data.</text>
</comment>
<sequence>MRNHTIIIHKQQSYRLAVGGGGSAEDGLEEDDDVDETIRDHNVNWVDSRAGETIYKYKEFVAERYVETDILPPELDMDLWIQSSGGKKKGRLYGIGNTSDLYLVLTGALSIPRTEPPGRSEEVQRLKEQIAELEREKAEKNAMKEKIEENTRLYAEMNEKLQMFHKTCHKTFHHVKI</sequence>
<keyword evidence="3" id="KW-1185">Reference proteome</keyword>
<protein>
    <submittedName>
        <fullName evidence="2">Uncharacterized protein</fullName>
    </submittedName>
</protein>
<gene>
    <name evidence="2" type="ORF">QVD17_37768</name>
</gene>
<reference evidence="2" key="1">
    <citation type="journal article" date="2023" name="bioRxiv">
        <title>Improved chromosome-level genome assembly for marigold (Tagetes erecta).</title>
        <authorList>
            <person name="Jiang F."/>
            <person name="Yuan L."/>
            <person name="Wang S."/>
            <person name="Wang H."/>
            <person name="Xu D."/>
            <person name="Wang A."/>
            <person name="Fan W."/>
        </authorList>
    </citation>
    <scope>NUCLEOTIDE SEQUENCE</scope>
    <source>
        <strain evidence="2">WSJ</strain>
        <tissue evidence="2">Leaf</tissue>
    </source>
</reference>
<name>A0AAD8JYX3_TARER</name>
<proteinExistence type="predicted"/>
<evidence type="ECO:0000313" key="2">
    <source>
        <dbReference type="EMBL" id="KAK1411222.1"/>
    </source>
</evidence>
<dbReference type="EMBL" id="JAUHHV010000010">
    <property type="protein sequence ID" value="KAK1411222.1"/>
    <property type="molecule type" value="Genomic_DNA"/>
</dbReference>
<dbReference type="AlphaFoldDB" id="A0AAD8JYX3"/>
<feature type="coiled-coil region" evidence="1">
    <location>
        <begin position="119"/>
        <end position="160"/>
    </location>
</feature>
<accession>A0AAD8JYX3</accession>
<dbReference type="Proteomes" id="UP001229421">
    <property type="component" value="Unassembled WGS sequence"/>
</dbReference>
<organism evidence="2 3">
    <name type="scientific">Tagetes erecta</name>
    <name type="common">African marigold</name>
    <dbReference type="NCBI Taxonomy" id="13708"/>
    <lineage>
        <taxon>Eukaryota</taxon>
        <taxon>Viridiplantae</taxon>
        <taxon>Streptophyta</taxon>
        <taxon>Embryophyta</taxon>
        <taxon>Tracheophyta</taxon>
        <taxon>Spermatophyta</taxon>
        <taxon>Magnoliopsida</taxon>
        <taxon>eudicotyledons</taxon>
        <taxon>Gunneridae</taxon>
        <taxon>Pentapetalae</taxon>
        <taxon>asterids</taxon>
        <taxon>campanulids</taxon>
        <taxon>Asterales</taxon>
        <taxon>Asteraceae</taxon>
        <taxon>Asteroideae</taxon>
        <taxon>Heliantheae alliance</taxon>
        <taxon>Tageteae</taxon>
        <taxon>Tagetes</taxon>
    </lineage>
</organism>
<keyword evidence="1" id="KW-0175">Coiled coil</keyword>
<evidence type="ECO:0000313" key="3">
    <source>
        <dbReference type="Proteomes" id="UP001229421"/>
    </source>
</evidence>
<evidence type="ECO:0000256" key="1">
    <source>
        <dbReference type="SAM" id="Coils"/>
    </source>
</evidence>